<dbReference type="Gene3D" id="2.40.50.100">
    <property type="match status" value="1"/>
</dbReference>
<keyword evidence="1" id="KW-0813">Transport</keyword>
<dbReference type="RefSeq" id="WP_215505133.1">
    <property type="nucleotide sequence ID" value="NZ_CP076362.1"/>
</dbReference>
<dbReference type="PANTHER" id="PTHR42781">
    <property type="entry name" value="SPERMIDINE/PUTRESCINE IMPORT ATP-BINDING PROTEIN POTA"/>
    <property type="match status" value="1"/>
</dbReference>
<dbReference type="GO" id="GO:0016887">
    <property type="term" value="F:ATP hydrolysis activity"/>
    <property type="evidence" value="ECO:0007669"/>
    <property type="project" value="InterPro"/>
</dbReference>
<accession>A0A975P9K4</accession>
<dbReference type="EMBL" id="CP076362">
    <property type="protein sequence ID" value="QWK92189.1"/>
    <property type="molecule type" value="Genomic_DNA"/>
</dbReference>
<proteinExistence type="predicted"/>
<dbReference type="Pfam" id="PF08402">
    <property type="entry name" value="TOBE_2"/>
    <property type="match status" value="1"/>
</dbReference>
<dbReference type="InterPro" id="IPR017871">
    <property type="entry name" value="ABC_transporter-like_CS"/>
</dbReference>
<dbReference type="GO" id="GO:0022857">
    <property type="term" value="F:transmembrane transporter activity"/>
    <property type="evidence" value="ECO:0007669"/>
    <property type="project" value="InterPro"/>
</dbReference>
<dbReference type="SUPFAM" id="SSF50331">
    <property type="entry name" value="MOP-like"/>
    <property type="match status" value="1"/>
</dbReference>
<evidence type="ECO:0000256" key="1">
    <source>
        <dbReference type="ARBA" id="ARBA00022448"/>
    </source>
</evidence>
<dbReference type="FunFam" id="3.40.50.300:FF:000425">
    <property type="entry name" value="Probable ABC transporter, ATP-binding subunit"/>
    <property type="match status" value="1"/>
</dbReference>
<reference evidence="5" key="1">
    <citation type="submission" date="2021-06" db="EMBL/GenBank/DDBJ databases">
        <authorList>
            <person name="Lee C.-S."/>
            <person name="Jin L."/>
        </authorList>
    </citation>
    <scope>NUCLEOTIDE SEQUENCE</scope>
    <source>
        <strain evidence="5">Con5</strain>
        <plasmid evidence="5">p1</plasmid>
    </source>
</reference>
<dbReference type="InterPro" id="IPR013611">
    <property type="entry name" value="Transp-assoc_OB_typ2"/>
</dbReference>
<keyword evidence="5" id="KW-0614">Plasmid</keyword>
<evidence type="ECO:0000256" key="2">
    <source>
        <dbReference type="ARBA" id="ARBA00022741"/>
    </source>
</evidence>
<evidence type="ECO:0000313" key="6">
    <source>
        <dbReference type="Proteomes" id="UP000679352"/>
    </source>
</evidence>
<dbReference type="GO" id="GO:0015697">
    <property type="term" value="P:quaternary ammonium group transport"/>
    <property type="evidence" value="ECO:0007669"/>
    <property type="project" value="UniProtKB-ARBA"/>
</dbReference>
<feature type="domain" description="ABC transporter" evidence="4">
    <location>
        <begin position="6"/>
        <end position="236"/>
    </location>
</feature>
<dbReference type="InterPro" id="IPR008995">
    <property type="entry name" value="Mo/tungstate-bd_C_term_dom"/>
</dbReference>
<keyword evidence="6" id="KW-1185">Reference proteome</keyword>
<organism evidence="5 6">
    <name type="scientific">Gemmobacter fulvus</name>
    <dbReference type="NCBI Taxonomy" id="2840474"/>
    <lineage>
        <taxon>Bacteria</taxon>
        <taxon>Pseudomonadati</taxon>
        <taxon>Pseudomonadota</taxon>
        <taxon>Alphaproteobacteria</taxon>
        <taxon>Rhodobacterales</taxon>
        <taxon>Paracoccaceae</taxon>
        <taxon>Gemmobacter</taxon>
    </lineage>
</organism>
<keyword evidence="2" id="KW-0547">Nucleotide-binding</keyword>
<dbReference type="PROSITE" id="PS00211">
    <property type="entry name" value="ABC_TRANSPORTER_1"/>
    <property type="match status" value="1"/>
</dbReference>
<dbReference type="SMART" id="SM00382">
    <property type="entry name" value="AAA"/>
    <property type="match status" value="1"/>
</dbReference>
<keyword evidence="3 5" id="KW-0067">ATP-binding</keyword>
<dbReference type="KEGG" id="gfu:KM031_17990"/>
<evidence type="ECO:0000256" key="3">
    <source>
        <dbReference type="ARBA" id="ARBA00022840"/>
    </source>
</evidence>
<dbReference type="PROSITE" id="PS50893">
    <property type="entry name" value="ABC_TRANSPORTER_2"/>
    <property type="match status" value="1"/>
</dbReference>
<dbReference type="Proteomes" id="UP000679352">
    <property type="component" value="Plasmid p1"/>
</dbReference>
<protein>
    <submittedName>
        <fullName evidence="5">ABC transporter ATP-binding protein</fullName>
    </submittedName>
</protein>
<name>A0A975P9K4_9RHOB</name>
<sequence>MTTPYLHINGIRKIYGPVIATDHVELTIAKGEFMTFLGPSGSGKSTTLYILAGFQDPTAGDIKLEGRSILSTPSHRRNIGMVFQRYTLFPHLSVGENVAFPLRVRRMGQSEIAAKVKRALALVRLDGFEDRMPAKMSGGQQQRVALARALVYDPPVLLMDEPLSALDKKLREEIQFEIRRIHQETGVTILYVTHDQEEALRLSDRIAIFNAGKIEQVGTGPELYANPATRFVADFIGDSTFLKGELVGVSGNRAGLRFGDGTLVAAVPLHGTGTAGQAADLMLRPERIDLSAEAGAEGASLPVTVEDLTFLGNNTTIAARTGWGGALTVRVGFGHPLSGRVSKGDKLHVRWTPDAAHAFARG</sequence>
<dbReference type="GO" id="GO:0005524">
    <property type="term" value="F:ATP binding"/>
    <property type="evidence" value="ECO:0007669"/>
    <property type="project" value="UniProtKB-KW"/>
</dbReference>
<dbReference type="InterPro" id="IPR027417">
    <property type="entry name" value="P-loop_NTPase"/>
</dbReference>
<dbReference type="Gene3D" id="3.40.50.300">
    <property type="entry name" value="P-loop containing nucleotide triphosphate hydrolases"/>
    <property type="match status" value="1"/>
</dbReference>
<dbReference type="AlphaFoldDB" id="A0A975P9K4"/>
<dbReference type="Pfam" id="PF00005">
    <property type="entry name" value="ABC_tran"/>
    <property type="match status" value="1"/>
</dbReference>
<geneLocation type="plasmid" evidence="5 6">
    <name>p1</name>
</geneLocation>
<dbReference type="InterPro" id="IPR003593">
    <property type="entry name" value="AAA+_ATPase"/>
</dbReference>
<dbReference type="InterPro" id="IPR050093">
    <property type="entry name" value="ABC_SmlMolc_Importer"/>
</dbReference>
<evidence type="ECO:0000313" key="5">
    <source>
        <dbReference type="EMBL" id="QWK92189.1"/>
    </source>
</evidence>
<evidence type="ECO:0000259" key="4">
    <source>
        <dbReference type="PROSITE" id="PS50893"/>
    </source>
</evidence>
<dbReference type="SUPFAM" id="SSF52540">
    <property type="entry name" value="P-loop containing nucleoside triphosphate hydrolases"/>
    <property type="match status" value="1"/>
</dbReference>
<dbReference type="PANTHER" id="PTHR42781:SF4">
    <property type="entry name" value="SPERMIDINE_PUTRESCINE IMPORT ATP-BINDING PROTEIN POTA"/>
    <property type="match status" value="1"/>
</dbReference>
<dbReference type="InterPro" id="IPR003439">
    <property type="entry name" value="ABC_transporter-like_ATP-bd"/>
</dbReference>
<gene>
    <name evidence="5" type="ORF">KM031_17990</name>
</gene>
<dbReference type="GO" id="GO:0043190">
    <property type="term" value="C:ATP-binding cassette (ABC) transporter complex"/>
    <property type="evidence" value="ECO:0007669"/>
    <property type="project" value="InterPro"/>
</dbReference>